<keyword evidence="10 21" id="KW-0418">Kinase</keyword>
<dbReference type="PANTHER" id="PTHR45631:SF180">
    <property type="entry name" value="PROTEIN KINASE DOMAIN-CONTAINING PROTEIN"/>
    <property type="match status" value="1"/>
</dbReference>
<dbReference type="PROSITE" id="PS00107">
    <property type="entry name" value="PROTEIN_KINASE_ATP"/>
    <property type="match status" value="3"/>
</dbReference>
<evidence type="ECO:0000256" key="14">
    <source>
        <dbReference type="ARBA" id="ARBA00047899"/>
    </source>
</evidence>
<evidence type="ECO:0000256" key="12">
    <source>
        <dbReference type="ARBA" id="ARBA00022989"/>
    </source>
</evidence>
<dbReference type="Pfam" id="PF07714">
    <property type="entry name" value="PK_Tyr_Ser-Thr"/>
    <property type="match status" value="2"/>
</dbReference>
<dbReference type="GO" id="GO:0004674">
    <property type="term" value="F:protein serine/threonine kinase activity"/>
    <property type="evidence" value="ECO:0007669"/>
    <property type="project" value="UniProtKB-KW"/>
</dbReference>
<evidence type="ECO:0000256" key="18">
    <source>
        <dbReference type="SAM" id="Phobius"/>
    </source>
</evidence>
<keyword evidence="7 19" id="KW-0732">Signal</keyword>
<dbReference type="InterPro" id="IPR003591">
    <property type="entry name" value="Leu-rich_rpt_typical-subtyp"/>
</dbReference>
<keyword evidence="5" id="KW-0808">Transferase</keyword>
<keyword evidence="6 18" id="KW-0812">Transmembrane</keyword>
<evidence type="ECO:0000256" key="4">
    <source>
        <dbReference type="ARBA" id="ARBA00022614"/>
    </source>
</evidence>
<feature type="region of interest" description="Disordered" evidence="17">
    <location>
        <begin position="543"/>
        <end position="567"/>
    </location>
</feature>
<evidence type="ECO:0000256" key="8">
    <source>
        <dbReference type="ARBA" id="ARBA00022737"/>
    </source>
</evidence>
<evidence type="ECO:0000313" key="22">
    <source>
        <dbReference type="Proteomes" id="UP000685013"/>
    </source>
</evidence>
<feature type="domain" description="Protein kinase" evidence="20">
    <location>
        <begin position="1906"/>
        <end position="2090"/>
    </location>
</feature>
<feature type="chain" id="PRO_5043978090" description="non-specific serine/threonine protein kinase" evidence="19">
    <location>
        <begin position="24"/>
        <end position="2090"/>
    </location>
</feature>
<dbReference type="GO" id="GO:0016020">
    <property type="term" value="C:membrane"/>
    <property type="evidence" value="ECO:0007669"/>
    <property type="project" value="UniProtKB-SubCell"/>
</dbReference>
<evidence type="ECO:0000256" key="5">
    <source>
        <dbReference type="ARBA" id="ARBA00022679"/>
    </source>
</evidence>
<evidence type="ECO:0000256" key="7">
    <source>
        <dbReference type="ARBA" id="ARBA00022729"/>
    </source>
</evidence>
<feature type="binding site" evidence="16">
    <location>
        <position position="1272"/>
    </location>
    <ligand>
        <name>ATP</name>
        <dbReference type="ChEBI" id="CHEBI:30616"/>
    </ligand>
</feature>
<dbReference type="InterPro" id="IPR024788">
    <property type="entry name" value="Malectin-like_Carb-bd_dom"/>
</dbReference>
<organism evidence="21 22">
    <name type="scientific">Cucurbita argyrosperma subsp. sororia</name>
    <dbReference type="NCBI Taxonomy" id="37648"/>
    <lineage>
        <taxon>Eukaryota</taxon>
        <taxon>Viridiplantae</taxon>
        <taxon>Streptophyta</taxon>
        <taxon>Embryophyta</taxon>
        <taxon>Tracheophyta</taxon>
        <taxon>Spermatophyta</taxon>
        <taxon>Magnoliopsida</taxon>
        <taxon>eudicotyledons</taxon>
        <taxon>Gunneridae</taxon>
        <taxon>Pentapetalae</taxon>
        <taxon>rosids</taxon>
        <taxon>fabids</taxon>
        <taxon>Cucurbitales</taxon>
        <taxon>Cucurbitaceae</taxon>
        <taxon>Cucurbiteae</taxon>
        <taxon>Cucurbita</taxon>
    </lineage>
</organism>
<evidence type="ECO:0000256" key="9">
    <source>
        <dbReference type="ARBA" id="ARBA00022741"/>
    </source>
</evidence>
<sequence length="2090" mass="230620">MGKLKAFLLAFIATLPLLHLVHAQTQQGFISIDCGSNSGYTEPATGINYVSDSNYVETGLAITLPSSSHSGTLLQQLRSLRSFPNGTRNCYNIQVKLGIKYLIRASFFYANYDAQNNIPEFDLYFGPDFWVTVNLGDNIKNIINNEIIHITTSNQVQICLVNNGNGVPFVSALELRPLPNTTYVTTTGSLSTFLRLDTGSPNDYLIRFPDDIYDRVWSPPAPLLKWTPINTSLPIANKDSFGFMAPSKVLSTASTVINASAPMEIFWDDDNGPNLYYVYMYFAELQLLMPNQSRLFKIYLNDDLLMKDDIVVDYLSENVVRTIIPSSLRDYKLIMSEGSTLPPILNAIEIYKVMNFTQLTTEQADVDAIESIKHNYGVTKNWQGDPCAPTTFVWQGLNCSYDASNPPRITRLDLSSSGLSGEILGNIASLAKLEVLDLSNNSLSGMVPDFLAKMPMLTVLNLSGNNLSGQIPAALIDKTNEGSLSLSTEGNPNLQGTTPSEEKKNNIVVPIAAAIGGAIIILLLILASVYFIRRKRSNSKAPIIVDPHSPMNSELQPRPHEPLHTPSRQLSYSDILKMTNNFSRLLGEGGFGKVYYGVMGNTEVAVKMLSPKSAQGYQEFQAEVDLLLRVHHRNLTGLVGYCNEGETKMGLVYEYMAKGNLGSVLSDGRVVLRWEERLQIALDSAQGFISIDCGSNSSYTEPATGINYVSDSNYVQTGLAITLPPSRRSNTLQKQLWSLRSFPDGTRNCYTIKLKLGTKYLIRASFLYANYDNQSTTPEFDLYFGPDFWVTVKFGDSINNIIEEEIVHIATSNQAQVCLVNNGNGVPFVSALELRPLPNTTYVTVSGSLSTLFRLDIGAPNDTFIRFPDDIYDRVWSPPTPLVKWTPITTSLPINNNDSPGFMAPSKVLSTASTVINASAPMEFYWDDVNGPNQYYVYMYFAELQELKANQSRLFKIYLNDQLWVADNILVSYLTENVVRSIAPLTLNDTYDFKLIMSEGSTLPPILNAIEIYKVMNFPQLTTEQDDVDGIKSIKNDYGVAKNWQGDPCAPKMFAWQGINCSYDASNPPRITGLDLSSSGLTGEISANISSLAKLAFLDLSNNNLSGAVPDFLAEMPLLTVIDLSGNNLSGQVPASLIDKRNKGSLSLSMEGNPYLEGTSPSEKKKKNNIVVPIVAAVGGALILLALILASIYFIRRKRSSKGGTGPSLMEPHSPINSEIQLNPHEPLQTPSRQLSYSDILKMTNNFGRLLGEGGFGKVYYGVMGNTEVAVKMLSPKSAQGYREFQAEVDLLLRVHHRNLTGLVGYCNEGETKMGLVYEYMAKGNLGSVLSDGRVVLRWEERLQIALDSAQGFISIDCGSNSSYTEPTTGIDYASDSNYVETGLVSSISSDYTLDTLLQQLWNLRSFPEGIRNCYTIPVKPGTKYLIRSSFLYANYDAKNSTPTFDMYFGPNFWTTVTLPKVQTIIDVEIIHITTSNQVQVCLVNTGYGVPFISAIELRPLPNTSYVTLSGSLTAFLRLDVGAPNDTFIRFPDDVYDRVWSPLTPMVKWTPISTTLLKSINNEDVLGFKAPAKVLSTASTVINASAPMEFSWGDIDITTQYYVYMYFAELQELKANQSRSFNIYVNDKLWINERISPVYLSELVARSITPFTNNDTYHCKLIMSEGSTLPPILNAIEIYKVINFIQLTTEQDDVDAIESIKNTYGVTKDWQGDPCAPKMFAWQGVNCSYDAPNPPTITGLDLSSSGLTGQISANISSLAKLVVLDLSNNSLSGPVPDFLVGMSSLTVINLSGNNLSGLIPAALIDRKNKGSLKLSVEGNPNLHETTSEKKKNNIVVPIVAAIGGAIIIIILILAYVYFIRRKRSSKGSTIADPHSPVNSEVELHPHEPLRTPNRQLSYSDILKMTNNFSRLLGEGGFGKVYYGVMGNTEVAVKMLSPKSTQGYQEFQAEVDLLLRVHHRNLTSLVGYCNEGETRMGLVYEYMGKGNLGSMLSGGRGKVLRWEERLKIALDSAQGLEYLHDGCRPPIIHRDIKTSNILLNEYLQAKLADFGLSRAFPNEGGATHVTTRVVGTPGYLDPEYVLSTVISRVNI</sequence>
<evidence type="ECO:0000256" key="16">
    <source>
        <dbReference type="PROSITE-ProRule" id="PRU10141"/>
    </source>
</evidence>
<feature type="signal peptide" evidence="19">
    <location>
        <begin position="1"/>
        <end position="23"/>
    </location>
</feature>
<comment type="catalytic activity">
    <reaction evidence="14">
        <text>L-threonyl-[protein] + ATP = O-phospho-L-threonyl-[protein] + ADP + H(+)</text>
        <dbReference type="Rhea" id="RHEA:46608"/>
        <dbReference type="Rhea" id="RHEA-COMP:11060"/>
        <dbReference type="Rhea" id="RHEA-COMP:11605"/>
        <dbReference type="ChEBI" id="CHEBI:15378"/>
        <dbReference type="ChEBI" id="CHEBI:30013"/>
        <dbReference type="ChEBI" id="CHEBI:30616"/>
        <dbReference type="ChEBI" id="CHEBI:61977"/>
        <dbReference type="ChEBI" id="CHEBI:456216"/>
        <dbReference type="EC" id="2.7.11.1"/>
    </reaction>
</comment>
<evidence type="ECO:0000256" key="11">
    <source>
        <dbReference type="ARBA" id="ARBA00022840"/>
    </source>
</evidence>
<dbReference type="EC" id="2.7.11.1" evidence="2"/>
<evidence type="ECO:0000259" key="20">
    <source>
        <dbReference type="PROSITE" id="PS50011"/>
    </source>
</evidence>
<keyword evidence="9 16" id="KW-0547">Nucleotide-binding</keyword>
<proteinExistence type="predicted"/>
<dbReference type="SMART" id="SM00220">
    <property type="entry name" value="S_TKc"/>
    <property type="match status" value="1"/>
</dbReference>
<keyword evidence="12 18" id="KW-1133">Transmembrane helix</keyword>
<evidence type="ECO:0000313" key="21">
    <source>
        <dbReference type="EMBL" id="KAG6606739.1"/>
    </source>
</evidence>
<evidence type="ECO:0000256" key="15">
    <source>
        <dbReference type="ARBA" id="ARBA00048679"/>
    </source>
</evidence>
<dbReference type="PROSITE" id="PS50011">
    <property type="entry name" value="PROTEIN_KINASE_DOM"/>
    <property type="match status" value="3"/>
</dbReference>
<reference evidence="21 22" key="1">
    <citation type="journal article" date="2021" name="Hortic Res">
        <title>The domestication of Cucurbita argyrosperma as revealed by the genome of its wild relative.</title>
        <authorList>
            <person name="Barrera-Redondo J."/>
            <person name="Sanchez-de la Vega G."/>
            <person name="Aguirre-Liguori J.A."/>
            <person name="Castellanos-Morales G."/>
            <person name="Gutierrez-Guerrero Y.T."/>
            <person name="Aguirre-Dugua X."/>
            <person name="Aguirre-Planter E."/>
            <person name="Tenaillon M.I."/>
            <person name="Lira-Saade R."/>
            <person name="Eguiarte L.E."/>
        </authorList>
    </citation>
    <scope>NUCLEOTIDE SEQUENCE [LARGE SCALE GENOMIC DNA]</scope>
    <source>
        <strain evidence="21">JBR-2021</strain>
    </source>
</reference>
<name>A0AAV6P217_9ROSI</name>
<feature type="non-terminal residue" evidence="21">
    <location>
        <position position="1"/>
    </location>
</feature>
<keyword evidence="22" id="KW-1185">Reference proteome</keyword>
<dbReference type="InterPro" id="IPR000719">
    <property type="entry name" value="Prot_kinase_dom"/>
</dbReference>
<dbReference type="Pfam" id="PF12819">
    <property type="entry name" value="Malectin_like"/>
    <property type="match status" value="3"/>
</dbReference>
<keyword evidence="3" id="KW-0723">Serine/threonine-protein kinase</keyword>
<dbReference type="EMBL" id="JAGKQH010000001">
    <property type="protein sequence ID" value="KAG6606739.1"/>
    <property type="molecule type" value="Genomic_DNA"/>
</dbReference>
<feature type="transmembrane region" description="Helical" evidence="18">
    <location>
        <begin position="1834"/>
        <end position="1858"/>
    </location>
</feature>
<dbReference type="InterPro" id="IPR001611">
    <property type="entry name" value="Leu-rich_rpt"/>
</dbReference>
<dbReference type="SMART" id="SM00369">
    <property type="entry name" value="LRR_TYP"/>
    <property type="match status" value="6"/>
</dbReference>
<feature type="transmembrane region" description="Helical" evidence="18">
    <location>
        <begin position="507"/>
        <end position="532"/>
    </location>
</feature>
<protein>
    <recommendedName>
        <fullName evidence="2">non-specific serine/threonine protein kinase</fullName>
        <ecNumber evidence="2">2.7.11.1</ecNumber>
    </recommendedName>
</protein>
<evidence type="ECO:0000256" key="6">
    <source>
        <dbReference type="ARBA" id="ARBA00022692"/>
    </source>
</evidence>
<evidence type="ECO:0000256" key="17">
    <source>
        <dbReference type="SAM" id="MobiDB-lite"/>
    </source>
</evidence>
<dbReference type="GO" id="GO:0005524">
    <property type="term" value="F:ATP binding"/>
    <property type="evidence" value="ECO:0007669"/>
    <property type="project" value="UniProtKB-UniRule"/>
</dbReference>
<keyword evidence="13 18" id="KW-0472">Membrane</keyword>
<evidence type="ECO:0000256" key="2">
    <source>
        <dbReference type="ARBA" id="ARBA00012513"/>
    </source>
</evidence>
<dbReference type="InterPro" id="IPR017441">
    <property type="entry name" value="Protein_kinase_ATP_BS"/>
</dbReference>
<evidence type="ECO:0000256" key="13">
    <source>
        <dbReference type="ARBA" id="ARBA00023136"/>
    </source>
</evidence>
<gene>
    <name evidence="21" type="primary">IOS1</name>
    <name evidence="21" type="ORF">SDJN03_00081</name>
</gene>
<dbReference type="Proteomes" id="UP000685013">
    <property type="component" value="Chromosome 1"/>
</dbReference>
<dbReference type="FunFam" id="3.30.200.20:FF:000394">
    <property type="entry name" value="Leucine-rich repeat receptor-like protein kinase"/>
    <property type="match status" value="3"/>
</dbReference>
<evidence type="ECO:0000256" key="3">
    <source>
        <dbReference type="ARBA" id="ARBA00022527"/>
    </source>
</evidence>
<dbReference type="Pfam" id="PF00069">
    <property type="entry name" value="Pkinase"/>
    <property type="match status" value="1"/>
</dbReference>
<evidence type="ECO:0000256" key="1">
    <source>
        <dbReference type="ARBA" id="ARBA00004167"/>
    </source>
</evidence>
<feature type="binding site" evidence="16">
    <location>
        <position position="1933"/>
    </location>
    <ligand>
        <name>ATP</name>
        <dbReference type="ChEBI" id="CHEBI:30616"/>
    </ligand>
</feature>
<keyword evidence="11 16" id="KW-0067">ATP-binding</keyword>
<dbReference type="Pfam" id="PF13855">
    <property type="entry name" value="LRR_8"/>
    <property type="match status" value="2"/>
</dbReference>
<feature type="region of interest" description="Disordered" evidence="17">
    <location>
        <begin position="1867"/>
        <end position="1889"/>
    </location>
</feature>
<evidence type="ECO:0000256" key="19">
    <source>
        <dbReference type="SAM" id="SignalP"/>
    </source>
</evidence>
<feature type="binding site" evidence="16">
    <location>
        <position position="607"/>
    </location>
    <ligand>
        <name>ATP</name>
        <dbReference type="ChEBI" id="CHEBI:30616"/>
    </ligand>
</feature>
<comment type="subcellular location">
    <subcellularLocation>
        <location evidence="1">Membrane</location>
        <topology evidence="1">Single-pass membrane protein</topology>
    </subcellularLocation>
</comment>
<dbReference type="PROSITE" id="PS00108">
    <property type="entry name" value="PROTEIN_KINASE_ST"/>
    <property type="match status" value="1"/>
</dbReference>
<dbReference type="FunFam" id="3.80.10.10:FF:000129">
    <property type="entry name" value="Leucine-rich repeat receptor-like kinase"/>
    <property type="match status" value="3"/>
</dbReference>
<feature type="transmembrane region" description="Helical" evidence="18">
    <location>
        <begin position="1170"/>
        <end position="1195"/>
    </location>
</feature>
<accession>A0AAV6P217</accession>
<comment type="caution">
    <text evidence="21">The sequence shown here is derived from an EMBL/GenBank/DDBJ whole genome shotgun (WGS) entry which is preliminary data.</text>
</comment>
<dbReference type="InterPro" id="IPR008271">
    <property type="entry name" value="Ser/Thr_kinase_AS"/>
</dbReference>
<dbReference type="InterPro" id="IPR001245">
    <property type="entry name" value="Ser-Thr/Tyr_kinase_cat_dom"/>
</dbReference>
<keyword evidence="21" id="KW-0675">Receptor</keyword>
<evidence type="ECO:0000256" key="10">
    <source>
        <dbReference type="ARBA" id="ARBA00022777"/>
    </source>
</evidence>
<comment type="catalytic activity">
    <reaction evidence="15">
        <text>L-seryl-[protein] + ATP = O-phospho-L-seryl-[protein] + ADP + H(+)</text>
        <dbReference type="Rhea" id="RHEA:17989"/>
        <dbReference type="Rhea" id="RHEA-COMP:9863"/>
        <dbReference type="Rhea" id="RHEA-COMP:11604"/>
        <dbReference type="ChEBI" id="CHEBI:15378"/>
        <dbReference type="ChEBI" id="CHEBI:29999"/>
        <dbReference type="ChEBI" id="CHEBI:30616"/>
        <dbReference type="ChEBI" id="CHEBI:83421"/>
        <dbReference type="ChEBI" id="CHEBI:456216"/>
        <dbReference type="EC" id="2.7.11.1"/>
    </reaction>
</comment>
<keyword evidence="8" id="KW-0677">Repeat</keyword>
<feature type="region of interest" description="Disordered" evidence="17">
    <location>
        <begin position="1201"/>
        <end position="1224"/>
    </location>
</feature>
<feature type="domain" description="Protein kinase" evidence="20">
    <location>
        <begin position="580"/>
        <end position="965"/>
    </location>
</feature>
<keyword evidence="4" id="KW-0433">Leucine-rich repeat</keyword>
<dbReference type="PANTHER" id="PTHR45631">
    <property type="entry name" value="OS07G0107800 PROTEIN-RELATED"/>
    <property type="match status" value="1"/>
</dbReference>
<dbReference type="Pfam" id="PF00560">
    <property type="entry name" value="LRR_1"/>
    <property type="match status" value="2"/>
</dbReference>
<feature type="domain" description="Protein kinase" evidence="20">
    <location>
        <begin position="1245"/>
        <end position="1566"/>
    </location>
</feature>